<sequence>MFAVGDRLPRIVTENIDSGLKLFEALEEDVHIGPQDLALLHDGFQAIGRMDLARRIQFFPRKLHRTHETDDRQDDIVTDGVGNGSDPEQKESDLPYTGARTAAADKHAMTFRSEVVQPLLRSANAGIRSTSTSLKGGCHLDITIDGYDVGKWALKGGEEMSIERSAYEAKRFTFYRIKTAPKEAGIESGRPENGLVKSILERPGDLRLIDAEITITVTAEPSSCLPFPVKVHPGKARVYNLMEQIERELRISLRDQELYYERNFLSATPSKYLPLKLICSLRPAVSVIIPEYIHITVEYPSGDSISLKIDKEKNLRELMEEIPSFNKLQENEEVALVFNGKQLCPSKEKGTIASLGICSGSKLGLTVRILHIEVNVCFSNSLSFRLKCDPQETFQDLVEKILKGYNSDECKLTFALDGSEFDPDQDTGPLQDYGISQGCSLRVTRHFTTPRRMAKRPCYRALPTRPHLFGQQLTTGHRGLDCCDRVSIVKSDPAWRSGATTLQGLWPEMEKNIWNSPEHLFLSPLLPVSLEIDCKSPFERIGRKISKVGNFHNAEVNVLKKEIVFSKDSPVINFTAVAGGEEQQKSKVSKRKPVARLVARDVGTPCFASVGVWKMASAQDENCISPYRRLLIDMSTELSSKDLERLKYAVGDRLPKRLTENMESGLKLFEALEQDVHIGPQNLSLLHDGFKAIGRVDLAQRIQVFSRKLHEAGETEAGRDDTVSDGVGNGSDPEPKGDDLSYVGARKAAADERVETFRSEGDQSSLYSANAESTSTGPSGGNGDGPAAEHVVAVGSDDSPTVTYNTTSSESVGPSSDRLQHDSAEPAVTRYVNFLVYMGYSVEILGGKHYKTPDGEFVEMKSGTQYKIHVKNSHDYGCHLDISIDGYDVGAWALRGREEMSIERSAYEAKKFTFYRVKNAPKEAGIESGRPENGVVKCVFTPEAFLNIPVITSDSSQPLKVSMPPSATVGKLKHELQHQMGVMHDQHQVLAKGDKVLRNGTRLRGILETPGDLRLIDAEVAITVTAEPSSSLPFTIRVHPGKATVHNLMERIEVLLEIPIRDQKLYHEGNLLSKAPSRCLPDKLICSPRPAVSVIFPEYIYITVEDQSGDLIPLKTNVENNLRAVMEQIPSCGNLQENEEAAFVFNGKQLCPSKDKGTIASLGICSGSKLGLTVRILHIEVKVCLSDNSRSFRLKCDPQETFQDLVEKILLKGHNSSKCRLTFTMGGRKFDPGQDKGPLEDYGVTHGCTLWVTRQPTTAPDHSTSDKDLLLLQGKQITETSWDRRGVYSSLRYFLWRWTRQTPPKRAKSVVIAGWGQHFPQVVLNHSAKNTPRRQSRRLQRNLKYLRRMERLLVMKQQHFPAPKTGFRGKVLHGNEEASYGVDVIERDPAWRSGGTTLQCHSTQQFITAEPIKVDHSKKVELVLRLVARDGEEDLVFPKGCHLDISIDGYDVGGWELRGREEMSIERSAYEAKKFTFYRVKTAPKEAGIESGRPENGVVKCVFTPEAFLNIPMITSDSSQPLNVSLPPSATVGELKRELQRQMGVMHDHHQVLAKGDKVLSNEDQSGDLIPLKIDKEKNLRAVLEQIPSCGKLQENEEATFVFNGKQLCPSKDKGTIASLGICSGSKLGLTVRILHIEVKVCLSDNSRSFRLKCDPQETFQDLMEKILLEGHNSSKCRLTFTMGGREFDPDQDKGPLEGNQVSREPRGIGREVFCNDLSSSETESINRFCMTGRFVWFIKLVRLLLEEAEVNGVSQAPILGFAIDEDPLREFKMGVVLNEGTCSFDVIERDPAWRSGGTTLQGHSTQQFTMAEPIKVDHSRKVELVLRLVARDGEEDLVFPKGECKPLSTLTPPPVQE</sequence>
<reference evidence="6" key="1">
    <citation type="journal article" date="2017" name="bioRxiv">
        <title>Comparative analysis of the genomes of Stylophora pistillata and Acropora digitifera provides evidence for extensive differences between species of corals.</title>
        <authorList>
            <person name="Voolstra C.R."/>
            <person name="Li Y."/>
            <person name="Liew Y.J."/>
            <person name="Baumgarten S."/>
            <person name="Zoccola D."/>
            <person name="Flot J.-F."/>
            <person name="Tambutte S."/>
            <person name="Allemand D."/>
            <person name="Aranda M."/>
        </authorList>
    </citation>
    <scope>NUCLEOTIDE SEQUENCE [LARGE SCALE GENOMIC DNA]</scope>
</reference>
<feature type="region of interest" description="Disordered" evidence="2">
    <location>
        <begin position="712"/>
        <end position="822"/>
    </location>
</feature>
<gene>
    <name evidence="5" type="ORF">AWC38_SpisGene2034</name>
</gene>
<feature type="compositionally biased region" description="Basic and acidic residues" evidence="2">
    <location>
        <begin position="748"/>
        <end position="761"/>
    </location>
</feature>
<evidence type="ECO:0000256" key="1">
    <source>
        <dbReference type="ARBA" id="ARBA00022703"/>
    </source>
</evidence>
<dbReference type="PANTHER" id="PTHR48169">
    <property type="entry name" value="DED DOMAIN-CONTAINING PROTEIN"/>
    <property type="match status" value="1"/>
</dbReference>
<dbReference type="PANTHER" id="PTHR48169:SF7">
    <property type="entry name" value="CASPASE 10"/>
    <property type="match status" value="1"/>
</dbReference>
<dbReference type="CDD" id="cd08336">
    <property type="entry name" value="DED_FADD"/>
    <property type="match status" value="1"/>
</dbReference>
<organism evidence="5 6">
    <name type="scientific">Stylophora pistillata</name>
    <name type="common">Smooth cauliflower coral</name>
    <dbReference type="NCBI Taxonomy" id="50429"/>
    <lineage>
        <taxon>Eukaryota</taxon>
        <taxon>Metazoa</taxon>
        <taxon>Cnidaria</taxon>
        <taxon>Anthozoa</taxon>
        <taxon>Hexacorallia</taxon>
        <taxon>Scleractinia</taxon>
        <taxon>Astrocoeniina</taxon>
        <taxon>Pocilloporidae</taxon>
        <taxon>Stylophora</taxon>
    </lineage>
</organism>
<dbReference type="InterPro" id="IPR011029">
    <property type="entry name" value="DEATH-like_dom_sf"/>
</dbReference>
<evidence type="ECO:0000259" key="3">
    <source>
        <dbReference type="PROSITE" id="PS50053"/>
    </source>
</evidence>
<feature type="compositionally biased region" description="Polar residues" evidence="2">
    <location>
        <begin position="762"/>
        <end position="777"/>
    </location>
</feature>
<dbReference type="SMART" id="SM00213">
    <property type="entry name" value="UBQ"/>
    <property type="match status" value="6"/>
</dbReference>
<dbReference type="InterPro" id="IPR001875">
    <property type="entry name" value="DED_dom"/>
</dbReference>
<dbReference type="GO" id="GO:0006915">
    <property type="term" value="P:apoptotic process"/>
    <property type="evidence" value="ECO:0007669"/>
    <property type="project" value="UniProtKB-KW"/>
</dbReference>
<proteinExistence type="predicted"/>
<dbReference type="SUPFAM" id="SSF47986">
    <property type="entry name" value="DEATH domain"/>
    <property type="match status" value="2"/>
</dbReference>
<keyword evidence="1" id="KW-0053">Apoptosis</keyword>
<feature type="region of interest" description="Disordered" evidence="2">
    <location>
        <begin position="67"/>
        <end position="96"/>
    </location>
</feature>
<dbReference type="Gene3D" id="1.10.533.10">
    <property type="entry name" value="Death Domain, Fas"/>
    <property type="match status" value="2"/>
</dbReference>
<dbReference type="PROSITE" id="PS50168">
    <property type="entry name" value="DED"/>
    <property type="match status" value="2"/>
</dbReference>
<dbReference type="EMBL" id="LSMT01000015">
    <property type="protein sequence ID" value="PFX33104.1"/>
    <property type="molecule type" value="Genomic_DNA"/>
</dbReference>
<feature type="compositionally biased region" description="Basic and acidic residues" evidence="2">
    <location>
        <begin position="712"/>
        <end position="722"/>
    </location>
</feature>
<dbReference type="InterPro" id="IPR000626">
    <property type="entry name" value="Ubiquitin-like_dom"/>
</dbReference>
<evidence type="ECO:0000256" key="2">
    <source>
        <dbReference type="SAM" id="MobiDB-lite"/>
    </source>
</evidence>
<dbReference type="SUPFAM" id="SSF54236">
    <property type="entry name" value="Ubiquitin-like"/>
    <property type="match status" value="5"/>
</dbReference>
<evidence type="ECO:0000259" key="4">
    <source>
        <dbReference type="PROSITE" id="PS50168"/>
    </source>
</evidence>
<dbReference type="SMART" id="SM00031">
    <property type="entry name" value="DED"/>
    <property type="match status" value="1"/>
</dbReference>
<accession>A0A2B4SR07</accession>
<dbReference type="InterPro" id="IPR022617">
    <property type="entry name" value="Rad60/SUMO-like_dom"/>
</dbReference>
<dbReference type="CDD" id="cd17039">
    <property type="entry name" value="Ubl_ubiquitin_like"/>
    <property type="match status" value="3"/>
</dbReference>
<evidence type="ECO:0008006" key="7">
    <source>
        <dbReference type="Google" id="ProtNLM"/>
    </source>
</evidence>
<dbReference type="Pfam" id="PF01335">
    <property type="entry name" value="DED"/>
    <property type="match status" value="1"/>
</dbReference>
<dbReference type="Proteomes" id="UP000225706">
    <property type="component" value="Unassembled WGS sequence"/>
</dbReference>
<feature type="compositionally biased region" description="Polar residues" evidence="2">
    <location>
        <begin position="798"/>
        <end position="814"/>
    </location>
</feature>
<comment type="caution">
    <text evidence="5">The sequence shown here is derived from an EMBL/GenBank/DDBJ whole genome shotgun (WGS) entry which is preliminary data.</text>
</comment>
<dbReference type="Pfam" id="PF11976">
    <property type="entry name" value="Rad60-SLD"/>
    <property type="match status" value="1"/>
</dbReference>
<dbReference type="GO" id="GO:0042981">
    <property type="term" value="P:regulation of apoptotic process"/>
    <property type="evidence" value="ECO:0007669"/>
    <property type="project" value="InterPro"/>
</dbReference>
<protein>
    <recommendedName>
        <fullName evidence="7">Ubiquitin-like domain-containing protein</fullName>
    </recommendedName>
</protein>
<name>A0A2B4SR07_STYPI</name>
<dbReference type="InterPro" id="IPR029071">
    <property type="entry name" value="Ubiquitin-like_domsf"/>
</dbReference>
<feature type="domain" description="DED" evidence="4">
    <location>
        <begin position="626"/>
        <end position="704"/>
    </location>
</feature>
<dbReference type="PROSITE" id="PS50053">
    <property type="entry name" value="UBIQUITIN_2"/>
    <property type="match status" value="1"/>
</dbReference>
<evidence type="ECO:0000313" key="6">
    <source>
        <dbReference type="Proteomes" id="UP000225706"/>
    </source>
</evidence>
<feature type="domain" description="Ubiquitin-like" evidence="3">
    <location>
        <begin position="293"/>
        <end position="368"/>
    </location>
</feature>
<feature type="domain" description="DED" evidence="4">
    <location>
        <begin position="1"/>
        <end position="58"/>
    </location>
</feature>
<evidence type="ECO:0000313" key="5">
    <source>
        <dbReference type="EMBL" id="PFX33104.1"/>
    </source>
</evidence>
<keyword evidence="6" id="KW-1185">Reference proteome</keyword>